<keyword evidence="5 9" id="KW-1133">Transmembrane helix</keyword>
<feature type="transmembrane region" description="Helical" evidence="9">
    <location>
        <begin position="160"/>
        <end position="180"/>
    </location>
</feature>
<feature type="transmembrane region" description="Helical" evidence="9">
    <location>
        <begin position="370"/>
        <end position="389"/>
    </location>
</feature>
<evidence type="ECO:0000256" key="5">
    <source>
        <dbReference type="ARBA" id="ARBA00022989"/>
    </source>
</evidence>
<keyword evidence="6" id="KW-0406">Ion transport</keyword>
<sequence>MKDFFEHFRHEFELPLENPVLIFSLILFIILLSPILLRKLNIPGIIGLIISGVVIGPFGLNILEKNSAIDLFSTIGLLYIMFIAGLELDMNEFKSNRNKSLVFGFFTFIFPLTIGFPVCYFFLEYDFNASFLTSSMFATHTLVAYPIVSKLGVSKNQAVAVTVGGTILTDTAVLIILAVIMGNSEGNLNMAFWIQLGISLTIFSTIMFLIIPRISNWFFRKLESEKHSHYIFVLSIVFFAAFMSELAGVEPIIGAFVAGLALNKLIPHSSALMNRIQFIGNSLFIPFFLISVGMLVDVSVILKGETALIVAGTLSVVALFGKWFAALVTQLAFKYSKTQRQLIFGLSSSHAAATLAVILVGYKAQILDENILNGTIILILITCVVASFATEKAAKKLVVETEDDTTGPLKVNGLDNEHILLPIANIGNMEKLLEFSIFIKGKKSANPLSVLSVVSNNYEAENNILKAKKKLEEFVEQASATETKVSIIATIDHNAASGISRIAKEIMADIIVLGWPKRTGFIDKLIGEKVDSIISNTDKTTIICHFEKPLVSHKRIVIAAPPLTEHENGFELWFSKMAKLAQELSIPIQLYCNESTLKSIKKLVKDSKISATITSSLFSDWEDFQDLSKNVRENDLFVLVSAREGAASYMVMLENLPSKMEKHFPNNSRLIIYPQQFVQSFGSKRYDQINPEPLNKGIETIQKIGKGIGNIFKKDNKE</sequence>
<organism evidence="12 13">
    <name type="scientific">Arenibacter palladensis</name>
    <dbReference type="NCBI Taxonomy" id="237373"/>
    <lineage>
        <taxon>Bacteria</taxon>
        <taxon>Pseudomonadati</taxon>
        <taxon>Bacteroidota</taxon>
        <taxon>Flavobacteriia</taxon>
        <taxon>Flavobacteriales</taxon>
        <taxon>Flavobacteriaceae</taxon>
        <taxon>Arenibacter</taxon>
    </lineage>
</organism>
<feature type="transmembrane region" description="Helical" evidence="9">
    <location>
        <begin position="20"/>
        <end position="37"/>
    </location>
</feature>
<dbReference type="SUPFAM" id="SSF52402">
    <property type="entry name" value="Adenine nucleotide alpha hydrolases-like"/>
    <property type="match status" value="1"/>
</dbReference>
<feature type="transmembrane region" description="Helical" evidence="9">
    <location>
        <begin position="342"/>
        <end position="364"/>
    </location>
</feature>
<evidence type="ECO:0000259" key="10">
    <source>
        <dbReference type="Pfam" id="PF00582"/>
    </source>
</evidence>
<feature type="transmembrane region" description="Helical" evidence="9">
    <location>
        <begin position="100"/>
        <end position="123"/>
    </location>
</feature>
<keyword evidence="3" id="KW-0050">Antiport</keyword>
<keyword evidence="8" id="KW-0175">Coiled coil</keyword>
<dbReference type="PANTHER" id="PTHR43562">
    <property type="entry name" value="NAPA-TYPE SODIUM/HYDROGEN ANTIPORTER"/>
    <property type="match status" value="1"/>
</dbReference>
<dbReference type="InterPro" id="IPR006153">
    <property type="entry name" value="Cation/H_exchanger_TM"/>
</dbReference>
<accession>A0A1M5GIY3</accession>
<dbReference type="Pfam" id="PF00999">
    <property type="entry name" value="Na_H_Exchanger"/>
    <property type="match status" value="1"/>
</dbReference>
<keyword evidence="13" id="KW-1185">Reference proteome</keyword>
<evidence type="ECO:0000256" key="6">
    <source>
        <dbReference type="ARBA" id="ARBA00023065"/>
    </source>
</evidence>
<evidence type="ECO:0000256" key="2">
    <source>
        <dbReference type="ARBA" id="ARBA00022448"/>
    </source>
</evidence>
<feature type="transmembrane region" description="Helical" evidence="9">
    <location>
        <begin position="44"/>
        <end position="63"/>
    </location>
</feature>
<dbReference type="GO" id="GO:0016020">
    <property type="term" value="C:membrane"/>
    <property type="evidence" value="ECO:0007669"/>
    <property type="project" value="UniProtKB-SubCell"/>
</dbReference>
<feature type="domain" description="Cation/H+ exchanger transmembrane" evidence="11">
    <location>
        <begin position="28"/>
        <end position="390"/>
    </location>
</feature>
<dbReference type="OrthoDB" id="9793589at2"/>
<feature type="transmembrane region" description="Helical" evidence="9">
    <location>
        <begin position="192"/>
        <end position="215"/>
    </location>
</feature>
<keyword evidence="2" id="KW-0813">Transport</keyword>
<dbReference type="InterPro" id="IPR006016">
    <property type="entry name" value="UspA"/>
</dbReference>
<protein>
    <submittedName>
        <fullName evidence="12">Kef-type K+ transport system, membrane component KefB</fullName>
    </submittedName>
</protein>
<dbReference type="Proteomes" id="UP000184406">
    <property type="component" value="Unassembled WGS sequence"/>
</dbReference>
<dbReference type="Pfam" id="PF00582">
    <property type="entry name" value="Usp"/>
    <property type="match status" value="1"/>
</dbReference>
<evidence type="ECO:0000256" key="4">
    <source>
        <dbReference type="ARBA" id="ARBA00022692"/>
    </source>
</evidence>
<evidence type="ECO:0000256" key="9">
    <source>
        <dbReference type="SAM" id="Phobius"/>
    </source>
</evidence>
<feature type="coiled-coil region" evidence="8">
    <location>
        <begin position="457"/>
        <end position="484"/>
    </location>
</feature>
<evidence type="ECO:0000313" key="13">
    <source>
        <dbReference type="Proteomes" id="UP000184406"/>
    </source>
</evidence>
<keyword evidence="4 9" id="KW-0812">Transmembrane</keyword>
<keyword evidence="7 9" id="KW-0472">Membrane</keyword>
<feature type="transmembrane region" description="Helical" evidence="9">
    <location>
        <begin position="308"/>
        <end position="333"/>
    </location>
</feature>
<dbReference type="InterPro" id="IPR038770">
    <property type="entry name" value="Na+/solute_symporter_sf"/>
</dbReference>
<dbReference type="AlphaFoldDB" id="A0A1M5GIY3"/>
<gene>
    <name evidence="12" type="ORF">SAMN03080594_11183</name>
</gene>
<dbReference type="GO" id="GO:1902600">
    <property type="term" value="P:proton transmembrane transport"/>
    <property type="evidence" value="ECO:0007669"/>
    <property type="project" value="InterPro"/>
</dbReference>
<evidence type="ECO:0000313" key="12">
    <source>
        <dbReference type="EMBL" id="SHG03653.1"/>
    </source>
</evidence>
<dbReference type="Gene3D" id="3.40.50.620">
    <property type="entry name" value="HUPs"/>
    <property type="match status" value="1"/>
</dbReference>
<evidence type="ECO:0000256" key="3">
    <source>
        <dbReference type="ARBA" id="ARBA00022449"/>
    </source>
</evidence>
<dbReference type="Gene3D" id="1.20.1530.20">
    <property type="match status" value="1"/>
</dbReference>
<comment type="subcellular location">
    <subcellularLocation>
        <location evidence="1">Membrane</location>
        <topology evidence="1">Multi-pass membrane protein</topology>
    </subcellularLocation>
</comment>
<feature type="transmembrane region" description="Helical" evidence="9">
    <location>
        <begin position="129"/>
        <end position="148"/>
    </location>
</feature>
<name>A0A1M5GIY3_9FLAO</name>
<evidence type="ECO:0000256" key="8">
    <source>
        <dbReference type="SAM" id="Coils"/>
    </source>
</evidence>
<proteinExistence type="predicted"/>
<evidence type="ECO:0000259" key="11">
    <source>
        <dbReference type="Pfam" id="PF00999"/>
    </source>
</evidence>
<reference evidence="13" key="1">
    <citation type="submission" date="2016-11" db="EMBL/GenBank/DDBJ databases">
        <authorList>
            <person name="Varghese N."/>
            <person name="Submissions S."/>
        </authorList>
    </citation>
    <scope>NUCLEOTIDE SEQUENCE [LARGE SCALE GENOMIC DNA]</scope>
    <source>
        <strain evidence="13">DSM 17539</strain>
    </source>
</reference>
<dbReference type="PANTHER" id="PTHR43562:SF4">
    <property type="entry name" value="NA(+)_H(+) ANTIPORTER NHAS5"/>
    <property type="match status" value="1"/>
</dbReference>
<dbReference type="InterPro" id="IPR014729">
    <property type="entry name" value="Rossmann-like_a/b/a_fold"/>
</dbReference>
<dbReference type="GO" id="GO:0015297">
    <property type="term" value="F:antiporter activity"/>
    <property type="evidence" value="ECO:0007669"/>
    <property type="project" value="UniProtKB-KW"/>
</dbReference>
<feature type="transmembrane region" description="Helical" evidence="9">
    <location>
        <begin position="69"/>
        <end position="88"/>
    </location>
</feature>
<evidence type="ECO:0000256" key="1">
    <source>
        <dbReference type="ARBA" id="ARBA00004141"/>
    </source>
</evidence>
<dbReference type="RefSeq" id="WP_072865221.1">
    <property type="nucleotide sequence ID" value="NZ_FQUX01000011.1"/>
</dbReference>
<dbReference type="EMBL" id="FQUX01000011">
    <property type="protein sequence ID" value="SHG03653.1"/>
    <property type="molecule type" value="Genomic_DNA"/>
</dbReference>
<feature type="transmembrane region" description="Helical" evidence="9">
    <location>
        <begin position="227"/>
        <end position="243"/>
    </location>
</feature>
<feature type="transmembrane region" description="Helical" evidence="9">
    <location>
        <begin position="278"/>
        <end position="302"/>
    </location>
</feature>
<feature type="domain" description="UspA" evidence="10">
    <location>
        <begin position="417"/>
        <end position="544"/>
    </location>
</feature>
<evidence type="ECO:0000256" key="7">
    <source>
        <dbReference type="ARBA" id="ARBA00023136"/>
    </source>
</evidence>